<dbReference type="Proteomes" id="UP000092444">
    <property type="component" value="Unassembled WGS sequence"/>
</dbReference>
<sequence>MYFEILVCLPKFLCNEIRRLKTTKQLNSTEWKCRVTPVIESLIAATEKHLLYDEAKNLTEEAKSAYEKIEKKIKEQR</sequence>
<evidence type="ECO:0000313" key="2">
    <source>
        <dbReference type="Proteomes" id="UP000092444"/>
    </source>
</evidence>
<accession>A0A1B0FJR7</accession>
<organism evidence="1 2">
    <name type="scientific">Glossina morsitans morsitans</name>
    <name type="common">Savannah tsetse fly</name>
    <dbReference type="NCBI Taxonomy" id="37546"/>
    <lineage>
        <taxon>Eukaryota</taxon>
        <taxon>Metazoa</taxon>
        <taxon>Ecdysozoa</taxon>
        <taxon>Arthropoda</taxon>
        <taxon>Hexapoda</taxon>
        <taxon>Insecta</taxon>
        <taxon>Pterygota</taxon>
        <taxon>Neoptera</taxon>
        <taxon>Endopterygota</taxon>
        <taxon>Diptera</taxon>
        <taxon>Brachycera</taxon>
        <taxon>Muscomorpha</taxon>
        <taxon>Hippoboscoidea</taxon>
        <taxon>Glossinidae</taxon>
        <taxon>Glossina</taxon>
    </lineage>
</organism>
<reference evidence="1" key="1">
    <citation type="submission" date="2020-05" db="UniProtKB">
        <authorList>
            <consortium name="EnsemblMetazoa"/>
        </authorList>
    </citation>
    <scope>IDENTIFICATION</scope>
    <source>
        <strain evidence="1">Yale</strain>
    </source>
</reference>
<dbReference type="AlphaFoldDB" id="A0A1B0FJR7"/>
<dbReference type="EnsemblMetazoa" id="GMOY004102-RA">
    <property type="protein sequence ID" value="GMOY004102-PA"/>
    <property type="gene ID" value="GMOY004102"/>
</dbReference>
<dbReference type="EMBL" id="CCAG010018850">
    <property type="status" value="NOT_ANNOTATED_CDS"/>
    <property type="molecule type" value="Genomic_DNA"/>
</dbReference>
<proteinExistence type="predicted"/>
<protein>
    <submittedName>
        <fullName evidence="1">Uncharacterized protein</fullName>
    </submittedName>
</protein>
<dbReference type="VEuPathDB" id="VectorBase:GMOY004102"/>
<keyword evidence="2" id="KW-1185">Reference proteome</keyword>
<evidence type="ECO:0000313" key="1">
    <source>
        <dbReference type="EnsemblMetazoa" id="GMOY004102-PA"/>
    </source>
</evidence>
<name>A0A1B0FJR7_GLOMM</name>